<feature type="binding site" evidence="15">
    <location>
        <begin position="150"/>
        <end position="157"/>
    </location>
    <ligand>
        <name>ATP</name>
        <dbReference type="ChEBI" id="CHEBI:30616"/>
    </ligand>
</feature>
<comment type="catalytic activity">
    <reaction evidence="14">
        <text>ATP + H2O = ADP + phosphate + H(+)</text>
        <dbReference type="Rhea" id="RHEA:13065"/>
        <dbReference type="ChEBI" id="CHEBI:15377"/>
        <dbReference type="ChEBI" id="CHEBI:15378"/>
        <dbReference type="ChEBI" id="CHEBI:30616"/>
        <dbReference type="ChEBI" id="CHEBI:43474"/>
        <dbReference type="ChEBI" id="CHEBI:456216"/>
        <dbReference type="EC" id="5.6.2.4"/>
    </reaction>
</comment>
<dbReference type="InterPro" id="IPR038726">
    <property type="entry name" value="PDDEXK_AddAB-type"/>
</dbReference>
<evidence type="ECO:0000256" key="3">
    <source>
        <dbReference type="ARBA" id="ARBA00022741"/>
    </source>
</evidence>
<evidence type="ECO:0000256" key="12">
    <source>
        <dbReference type="ARBA" id="ARBA00034617"/>
    </source>
</evidence>
<accession>A0A433JQK3</accession>
<keyword evidence="6 15" id="KW-0347">Helicase</keyword>
<keyword evidence="20" id="KW-1185">Reference proteome</keyword>
<keyword evidence="9" id="KW-0238">DNA-binding</keyword>
<dbReference type="Gene3D" id="1.10.10.160">
    <property type="match status" value="1"/>
</dbReference>
<dbReference type="OrthoDB" id="5240387at2"/>
<feature type="compositionally biased region" description="Basic residues" evidence="16">
    <location>
        <begin position="55"/>
        <end position="64"/>
    </location>
</feature>
<dbReference type="PROSITE" id="PS51198">
    <property type="entry name" value="UVRD_HELICASE_ATP_BIND"/>
    <property type="match status" value="1"/>
</dbReference>
<comment type="similarity">
    <text evidence="1">Belongs to the helicase family. UvrD subfamily.</text>
</comment>
<organism evidence="19 20">
    <name type="scientific">Labedella endophytica</name>
    <dbReference type="NCBI Taxonomy" id="1523160"/>
    <lineage>
        <taxon>Bacteria</taxon>
        <taxon>Bacillati</taxon>
        <taxon>Actinomycetota</taxon>
        <taxon>Actinomycetes</taxon>
        <taxon>Micrococcales</taxon>
        <taxon>Microbacteriaceae</taxon>
        <taxon>Labedella</taxon>
    </lineage>
</organism>
<dbReference type="PANTHER" id="PTHR11070">
    <property type="entry name" value="UVRD / RECB / PCRA DNA HELICASE FAMILY MEMBER"/>
    <property type="match status" value="1"/>
</dbReference>
<evidence type="ECO:0000256" key="2">
    <source>
        <dbReference type="ARBA" id="ARBA00022722"/>
    </source>
</evidence>
<dbReference type="GO" id="GO:0033202">
    <property type="term" value="C:DNA helicase complex"/>
    <property type="evidence" value="ECO:0007669"/>
    <property type="project" value="TreeGrafter"/>
</dbReference>
<dbReference type="Gene3D" id="3.40.50.300">
    <property type="entry name" value="P-loop containing nucleotide triphosphate hydrolases"/>
    <property type="match status" value="2"/>
</dbReference>
<evidence type="ECO:0000313" key="19">
    <source>
        <dbReference type="EMBL" id="RUQ99260.1"/>
    </source>
</evidence>
<sequence length="1177" mass="125521">MFFFTSAMDSEDSKLTSRGLFAIPMRISTVMPFACLDYDSTTRRWPSESVAPRRERTRRPRRSAGHPVDVGGRRYRGNVTPEHNPDRLQDRVVQDRVVQDRVLEDRVLRERVLQEGARDDRASGGALPLLDADQRRVLAVDGGEHISVLGAPGTGKTTTIVELVADRISGGSHDTDEILVLAADRRAATRLRDVLAARVAVPTSGPLARALTSFAFALVVSGNAAAGLPAPRLLTGGEQDAIIADLLAGDEEDGRIGEWPAHLDADVRRLPGFRGELRELMARAVEAHVSPDALVALGDQRMRPEWRAAGRFIDQYHDVVDSFREQFYDSTELIHRATEIVESADMDGTGLGSFARLRLLAVDDAEELSAAGAELLRAFARRGVAIVVAGDPDVATGGFRGASPDVVGRLSQILGAPVASVVLGTAYRGSAELGAVYARIVSRIGTAAAGAQRRVDRSEVSDPASILVTTPSSVAEQVAIVARELRERHIFGRIPWHDMAVVVRSRSQIAVIERGLAGLEVPTRVLAGGTALRDDPSVRAFVLASRVALGVRPLDADAVVELLTGVLGGFDRVELRRLRAALRQREADLEGSRPADELLVEAMQIPGSLTELDTRTGRKAESLAANLRAAGAAASDGASIEELLWGLWERSRLQRSLVDAAAGSGLAADEANRVLDAMVALFAAARRAVERSPGDAPARFLDQLTESDLPEDTLAPRAAASAVAITTPAGTVDRDFDTVVVCGLQENGWPNMRQRGTLLSSGELAEAAAGIDPTPADARTLVLHDELRLLARVVSRARGKLVVSAVSGDDASPSPFLPLFPPPTDGLVERHPLSLRGLTARLRRDLSVALERGEHAAAERAAVSLARLVHAEVDGASPDDWSGLLDVSTTAPLVGDGETVSVSPSRVQAFRTCALHWLIDELGGSTSTVASGLGTLLHEVAENLESTDPEEIWRAMSARWAELPFEADWQARIEEIKGRDLARRFAAYVSAVQARGGTVMGTEVPFELTVELRPGSNGREDATEVAPAEVATSLGGPATAVLRGTIDRVEVLSDGSVEIVDLKTGKHEALNDAGVADNPQLGAYQLAFRDGAVPGVDGREGAGAKLVVLAGTAKTKAFYEPRQSAFSSEEADAFRSGIARTALEMSGTEFLAHVSTHCLDPFSFGRCRIHVIPEVTS</sequence>
<reference evidence="19 20" key="1">
    <citation type="submission" date="2018-12" db="EMBL/GenBank/DDBJ databases">
        <authorList>
            <person name="Li F."/>
        </authorList>
    </citation>
    <scope>NUCLEOTIDE SEQUENCE [LARGE SCALE GENOMIC DNA]</scope>
    <source>
        <strain evidence="19 20">EGI 6500705</strain>
    </source>
</reference>
<dbReference type="SUPFAM" id="SSF52540">
    <property type="entry name" value="P-loop containing nucleoside triphosphate hydrolases"/>
    <property type="match status" value="1"/>
</dbReference>
<dbReference type="InterPro" id="IPR014017">
    <property type="entry name" value="DNA_helicase_UvrD-like_C"/>
</dbReference>
<evidence type="ECO:0000256" key="5">
    <source>
        <dbReference type="ARBA" id="ARBA00022801"/>
    </source>
</evidence>
<evidence type="ECO:0000259" key="18">
    <source>
        <dbReference type="PROSITE" id="PS51217"/>
    </source>
</evidence>
<feature type="region of interest" description="Disordered" evidence="16">
    <location>
        <begin position="44"/>
        <end position="86"/>
    </location>
</feature>
<evidence type="ECO:0000256" key="10">
    <source>
        <dbReference type="ARBA" id="ARBA00023204"/>
    </source>
</evidence>
<evidence type="ECO:0000256" key="7">
    <source>
        <dbReference type="ARBA" id="ARBA00022839"/>
    </source>
</evidence>
<gene>
    <name evidence="19" type="ORF">ELQ94_13235</name>
</gene>
<dbReference type="PANTHER" id="PTHR11070:SF59">
    <property type="entry name" value="DNA 3'-5' HELICASE"/>
    <property type="match status" value="1"/>
</dbReference>
<dbReference type="GO" id="GO:0005829">
    <property type="term" value="C:cytosol"/>
    <property type="evidence" value="ECO:0007669"/>
    <property type="project" value="TreeGrafter"/>
</dbReference>
<keyword evidence="7" id="KW-0269">Exonuclease</keyword>
<keyword evidence="3 15" id="KW-0547">Nucleotide-binding</keyword>
<dbReference type="GO" id="GO:0003677">
    <property type="term" value="F:DNA binding"/>
    <property type="evidence" value="ECO:0007669"/>
    <property type="project" value="UniProtKB-KW"/>
</dbReference>
<feature type="compositionally biased region" description="Basic and acidic residues" evidence="16">
    <location>
        <begin position="44"/>
        <end position="54"/>
    </location>
</feature>
<dbReference type="Proteomes" id="UP000274909">
    <property type="component" value="Unassembled WGS sequence"/>
</dbReference>
<dbReference type="GO" id="GO:0000725">
    <property type="term" value="P:recombinational repair"/>
    <property type="evidence" value="ECO:0007669"/>
    <property type="project" value="TreeGrafter"/>
</dbReference>
<dbReference type="InterPro" id="IPR013986">
    <property type="entry name" value="DExx_box_DNA_helicase_dom_sf"/>
</dbReference>
<name>A0A433JQK3_9MICO</name>
<evidence type="ECO:0000256" key="6">
    <source>
        <dbReference type="ARBA" id="ARBA00022806"/>
    </source>
</evidence>
<evidence type="ECO:0000256" key="13">
    <source>
        <dbReference type="ARBA" id="ARBA00034808"/>
    </source>
</evidence>
<evidence type="ECO:0000256" key="4">
    <source>
        <dbReference type="ARBA" id="ARBA00022763"/>
    </source>
</evidence>
<keyword evidence="5 15" id="KW-0378">Hydrolase</keyword>
<dbReference type="EC" id="5.6.2.4" evidence="13"/>
<dbReference type="AlphaFoldDB" id="A0A433JQK3"/>
<evidence type="ECO:0000259" key="17">
    <source>
        <dbReference type="PROSITE" id="PS51198"/>
    </source>
</evidence>
<keyword evidence="11" id="KW-0413">Isomerase</keyword>
<feature type="domain" description="UvrD-like helicase C-terminal" evidence="18">
    <location>
        <begin position="438"/>
        <end position="733"/>
    </location>
</feature>
<dbReference type="GO" id="GO:0004527">
    <property type="term" value="F:exonuclease activity"/>
    <property type="evidence" value="ECO:0007669"/>
    <property type="project" value="UniProtKB-KW"/>
</dbReference>
<keyword evidence="4" id="KW-0227">DNA damage</keyword>
<dbReference type="Gene3D" id="3.90.320.10">
    <property type="match status" value="1"/>
</dbReference>
<proteinExistence type="inferred from homology"/>
<dbReference type="InterPro" id="IPR011604">
    <property type="entry name" value="PDDEXK-like_dom_sf"/>
</dbReference>
<dbReference type="InterPro" id="IPR014016">
    <property type="entry name" value="UvrD-like_ATP-bd"/>
</dbReference>
<dbReference type="Pfam" id="PF12705">
    <property type="entry name" value="PDDEXK_1"/>
    <property type="match status" value="1"/>
</dbReference>
<evidence type="ECO:0000256" key="1">
    <source>
        <dbReference type="ARBA" id="ARBA00009922"/>
    </source>
</evidence>
<dbReference type="PROSITE" id="PS51217">
    <property type="entry name" value="UVRD_HELICASE_CTER"/>
    <property type="match status" value="1"/>
</dbReference>
<keyword evidence="8 15" id="KW-0067">ATP-binding</keyword>
<feature type="domain" description="UvrD-like helicase ATP-binding" evidence="17">
    <location>
        <begin position="129"/>
        <end position="430"/>
    </location>
</feature>
<dbReference type="Gene3D" id="1.10.486.10">
    <property type="entry name" value="PCRA, domain 4"/>
    <property type="match status" value="1"/>
</dbReference>
<dbReference type="EMBL" id="RZGZ01000003">
    <property type="protein sequence ID" value="RUQ99260.1"/>
    <property type="molecule type" value="Genomic_DNA"/>
</dbReference>
<evidence type="ECO:0000256" key="8">
    <source>
        <dbReference type="ARBA" id="ARBA00022840"/>
    </source>
</evidence>
<comment type="catalytic activity">
    <reaction evidence="12">
        <text>Couples ATP hydrolysis with the unwinding of duplex DNA by translocating in the 3'-5' direction.</text>
        <dbReference type="EC" id="5.6.2.4"/>
    </reaction>
</comment>
<keyword evidence="2" id="KW-0540">Nuclease</keyword>
<protein>
    <recommendedName>
        <fullName evidence="13">DNA 3'-5' helicase</fullName>
        <ecNumber evidence="13">5.6.2.4</ecNumber>
    </recommendedName>
</protein>
<dbReference type="GO" id="GO:0005524">
    <property type="term" value="F:ATP binding"/>
    <property type="evidence" value="ECO:0007669"/>
    <property type="project" value="UniProtKB-UniRule"/>
</dbReference>
<dbReference type="GO" id="GO:0043138">
    <property type="term" value="F:3'-5' DNA helicase activity"/>
    <property type="evidence" value="ECO:0007669"/>
    <property type="project" value="UniProtKB-EC"/>
</dbReference>
<evidence type="ECO:0000256" key="14">
    <source>
        <dbReference type="ARBA" id="ARBA00048988"/>
    </source>
</evidence>
<dbReference type="Pfam" id="PF00580">
    <property type="entry name" value="UvrD-helicase"/>
    <property type="match status" value="1"/>
</dbReference>
<evidence type="ECO:0000256" key="11">
    <source>
        <dbReference type="ARBA" id="ARBA00023235"/>
    </source>
</evidence>
<evidence type="ECO:0000256" key="9">
    <source>
        <dbReference type="ARBA" id="ARBA00023125"/>
    </source>
</evidence>
<comment type="caution">
    <text evidence="19">The sequence shown here is derived from an EMBL/GenBank/DDBJ whole genome shotgun (WGS) entry which is preliminary data.</text>
</comment>
<evidence type="ECO:0000256" key="16">
    <source>
        <dbReference type="SAM" id="MobiDB-lite"/>
    </source>
</evidence>
<evidence type="ECO:0000256" key="15">
    <source>
        <dbReference type="PROSITE-ProRule" id="PRU00560"/>
    </source>
</evidence>
<dbReference type="InterPro" id="IPR027417">
    <property type="entry name" value="P-loop_NTPase"/>
</dbReference>
<keyword evidence="10" id="KW-0234">DNA repair</keyword>
<evidence type="ECO:0000313" key="20">
    <source>
        <dbReference type="Proteomes" id="UP000274909"/>
    </source>
</evidence>
<dbReference type="InterPro" id="IPR000212">
    <property type="entry name" value="DNA_helicase_UvrD/REP"/>
</dbReference>